<keyword evidence="1 4" id="KW-0597">Phosphoprotein</keyword>
<dbReference type="GO" id="GO:0000976">
    <property type="term" value="F:transcription cis-regulatory region binding"/>
    <property type="evidence" value="ECO:0007669"/>
    <property type="project" value="TreeGrafter"/>
</dbReference>
<feature type="DNA-binding region" description="OmpR/PhoB-type" evidence="5">
    <location>
        <begin position="141"/>
        <end position="241"/>
    </location>
</feature>
<proteinExistence type="predicted"/>
<feature type="modified residue" description="4-aspartylphosphate" evidence="4">
    <location>
        <position position="57"/>
    </location>
</feature>
<dbReference type="CDD" id="cd00383">
    <property type="entry name" value="trans_reg_C"/>
    <property type="match status" value="1"/>
</dbReference>
<sequence>MPKEAKPLILICEDEKEIAEMVADHLEGEDMLPQMFHRGEHAIRFLKSNHANLMLLDVNLPDTTGFQLIEELRQNNIQVPIIFVTAHNSEVSKVKGLDLGADDYLTKPFSLPELTARIKAVLRRTETAKDQLITNNVEITEKPFDFCDAKVNPTRMEIEFPDGASEKIGRKELGIISYLVSYPNTVLTRRSLIHAVWGVHADVRSRSLDQYVVKIRNLLTAHECNTDIFRTVHGVGYIYDPV</sequence>
<dbReference type="GO" id="GO:0000156">
    <property type="term" value="F:phosphorelay response regulator activity"/>
    <property type="evidence" value="ECO:0007669"/>
    <property type="project" value="TreeGrafter"/>
</dbReference>
<feature type="domain" description="OmpR/PhoB-type" evidence="7">
    <location>
        <begin position="141"/>
        <end position="241"/>
    </location>
</feature>
<evidence type="ECO:0000256" key="1">
    <source>
        <dbReference type="ARBA" id="ARBA00022553"/>
    </source>
</evidence>
<evidence type="ECO:0000256" key="5">
    <source>
        <dbReference type="PROSITE-ProRule" id="PRU01091"/>
    </source>
</evidence>
<dbReference type="PANTHER" id="PTHR48111">
    <property type="entry name" value="REGULATOR OF RPOS"/>
    <property type="match status" value="1"/>
</dbReference>
<dbReference type="SUPFAM" id="SSF52172">
    <property type="entry name" value="CheY-like"/>
    <property type="match status" value="1"/>
</dbReference>
<dbReference type="SUPFAM" id="SSF46894">
    <property type="entry name" value="C-terminal effector domain of the bipartite response regulators"/>
    <property type="match status" value="1"/>
</dbReference>
<dbReference type="Pfam" id="PF00486">
    <property type="entry name" value="Trans_reg_C"/>
    <property type="match status" value="1"/>
</dbReference>
<dbReference type="EMBL" id="BMXG01000005">
    <property type="protein sequence ID" value="GHB96413.1"/>
    <property type="molecule type" value="Genomic_DNA"/>
</dbReference>
<dbReference type="Pfam" id="PF00072">
    <property type="entry name" value="Response_reg"/>
    <property type="match status" value="1"/>
</dbReference>
<evidence type="ECO:0000256" key="4">
    <source>
        <dbReference type="PROSITE-ProRule" id="PRU00169"/>
    </source>
</evidence>
<dbReference type="Gene3D" id="3.40.50.2300">
    <property type="match status" value="1"/>
</dbReference>
<evidence type="ECO:0000313" key="9">
    <source>
        <dbReference type="Proteomes" id="UP000642829"/>
    </source>
</evidence>
<dbReference type="PROSITE" id="PS50110">
    <property type="entry name" value="RESPONSE_REGULATORY"/>
    <property type="match status" value="1"/>
</dbReference>
<organism evidence="8 9">
    <name type="scientific">Cerasicoccus arenae</name>
    <dbReference type="NCBI Taxonomy" id="424488"/>
    <lineage>
        <taxon>Bacteria</taxon>
        <taxon>Pseudomonadati</taxon>
        <taxon>Verrucomicrobiota</taxon>
        <taxon>Opitutia</taxon>
        <taxon>Puniceicoccales</taxon>
        <taxon>Cerasicoccaceae</taxon>
        <taxon>Cerasicoccus</taxon>
    </lineage>
</organism>
<dbReference type="InterPro" id="IPR011006">
    <property type="entry name" value="CheY-like_superfamily"/>
</dbReference>
<keyword evidence="2" id="KW-0902">Two-component regulatory system</keyword>
<evidence type="ECO:0000256" key="3">
    <source>
        <dbReference type="ARBA" id="ARBA00023125"/>
    </source>
</evidence>
<evidence type="ECO:0000259" key="6">
    <source>
        <dbReference type="PROSITE" id="PS50110"/>
    </source>
</evidence>
<gene>
    <name evidence="8" type="ORF">GCM10007047_10310</name>
</gene>
<dbReference type="SMART" id="SM00862">
    <property type="entry name" value="Trans_reg_C"/>
    <property type="match status" value="1"/>
</dbReference>
<reference evidence="8" key="2">
    <citation type="submission" date="2020-09" db="EMBL/GenBank/DDBJ databases">
        <authorList>
            <person name="Sun Q."/>
            <person name="Kim S."/>
        </authorList>
    </citation>
    <scope>NUCLEOTIDE SEQUENCE</scope>
    <source>
        <strain evidence="8">KCTC 12870</strain>
    </source>
</reference>
<protein>
    <submittedName>
        <fullName evidence="8">DNA-binding response regulator</fullName>
    </submittedName>
</protein>
<dbReference type="Gene3D" id="6.10.250.690">
    <property type="match status" value="1"/>
</dbReference>
<dbReference type="InterPro" id="IPR016032">
    <property type="entry name" value="Sig_transdc_resp-reg_C-effctor"/>
</dbReference>
<dbReference type="GO" id="GO:0032993">
    <property type="term" value="C:protein-DNA complex"/>
    <property type="evidence" value="ECO:0007669"/>
    <property type="project" value="TreeGrafter"/>
</dbReference>
<dbReference type="InterPro" id="IPR001867">
    <property type="entry name" value="OmpR/PhoB-type_DNA-bd"/>
</dbReference>
<feature type="domain" description="Response regulatory" evidence="6">
    <location>
        <begin position="8"/>
        <end position="122"/>
    </location>
</feature>
<dbReference type="GO" id="GO:0006355">
    <property type="term" value="P:regulation of DNA-templated transcription"/>
    <property type="evidence" value="ECO:0007669"/>
    <property type="project" value="InterPro"/>
</dbReference>
<keyword evidence="9" id="KW-1185">Reference proteome</keyword>
<evidence type="ECO:0000259" key="7">
    <source>
        <dbReference type="PROSITE" id="PS51755"/>
    </source>
</evidence>
<dbReference type="InterPro" id="IPR001789">
    <property type="entry name" value="Sig_transdc_resp-reg_receiver"/>
</dbReference>
<dbReference type="SMART" id="SM00448">
    <property type="entry name" value="REC"/>
    <property type="match status" value="1"/>
</dbReference>
<name>A0A8J3GE47_9BACT</name>
<accession>A0A8J3GE47</accession>
<dbReference type="AlphaFoldDB" id="A0A8J3GE47"/>
<comment type="caution">
    <text evidence="8">The sequence shown here is derived from an EMBL/GenBank/DDBJ whole genome shotgun (WGS) entry which is preliminary data.</text>
</comment>
<keyword evidence="3 5" id="KW-0238">DNA-binding</keyword>
<dbReference type="InterPro" id="IPR039420">
    <property type="entry name" value="WalR-like"/>
</dbReference>
<evidence type="ECO:0000313" key="8">
    <source>
        <dbReference type="EMBL" id="GHB96413.1"/>
    </source>
</evidence>
<dbReference type="Proteomes" id="UP000642829">
    <property type="component" value="Unassembled WGS sequence"/>
</dbReference>
<dbReference type="PANTHER" id="PTHR48111:SF40">
    <property type="entry name" value="PHOSPHATE REGULON TRANSCRIPTIONAL REGULATORY PROTEIN PHOB"/>
    <property type="match status" value="1"/>
</dbReference>
<dbReference type="Gene3D" id="1.10.10.10">
    <property type="entry name" value="Winged helix-like DNA-binding domain superfamily/Winged helix DNA-binding domain"/>
    <property type="match status" value="1"/>
</dbReference>
<evidence type="ECO:0000256" key="2">
    <source>
        <dbReference type="ARBA" id="ARBA00023012"/>
    </source>
</evidence>
<dbReference type="InterPro" id="IPR036388">
    <property type="entry name" value="WH-like_DNA-bd_sf"/>
</dbReference>
<reference evidence="8" key="1">
    <citation type="journal article" date="2014" name="Int. J. Syst. Evol. Microbiol.">
        <title>Complete genome sequence of Corynebacterium casei LMG S-19264T (=DSM 44701T), isolated from a smear-ripened cheese.</title>
        <authorList>
            <consortium name="US DOE Joint Genome Institute (JGI-PGF)"/>
            <person name="Walter F."/>
            <person name="Albersmeier A."/>
            <person name="Kalinowski J."/>
            <person name="Ruckert C."/>
        </authorList>
    </citation>
    <scope>NUCLEOTIDE SEQUENCE</scope>
    <source>
        <strain evidence="8">KCTC 12870</strain>
    </source>
</reference>
<dbReference type="GO" id="GO:0005829">
    <property type="term" value="C:cytosol"/>
    <property type="evidence" value="ECO:0007669"/>
    <property type="project" value="TreeGrafter"/>
</dbReference>
<dbReference type="PROSITE" id="PS51755">
    <property type="entry name" value="OMPR_PHOB"/>
    <property type="match status" value="1"/>
</dbReference>
<dbReference type="RefSeq" id="WP_189512578.1">
    <property type="nucleotide sequence ID" value="NZ_BMXG01000005.1"/>
</dbReference>